<feature type="compositionally biased region" description="Polar residues" evidence="4">
    <location>
        <begin position="155"/>
        <end position="169"/>
    </location>
</feature>
<name>A0A978W5T9_ZIZJJ</name>
<evidence type="ECO:0000313" key="5">
    <source>
        <dbReference type="EMBL" id="KAH7547323.1"/>
    </source>
</evidence>
<protein>
    <recommendedName>
        <fullName evidence="7">Centromere protein C</fullName>
    </recommendedName>
</protein>
<dbReference type="EMBL" id="JAEACU010000001">
    <property type="protein sequence ID" value="KAH7547323.1"/>
    <property type="molecule type" value="Genomic_DNA"/>
</dbReference>
<feature type="compositionally biased region" description="Polar residues" evidence="4">
    <location>
        <begin position="612"/>
        <end position="632"/>
    </location>
</feature>
<evidence type="ECO:0000256" key="1">
    <source>
        <dbReference type="ARBA" id="ARBA00004123"/>
    </source>
</evidence>
<comment type="similarity">
    <text evidence="2">Belongs to the CENP-C/MIF2 family.</text>
</comment>
<dbReference type="PANTHER" id="PTHR16684:SF11">
    <property type="entry name" value="CENTROMERE PROTEIN C"/>
    <property type="match status" value="1"/>
</dbReference>
<dbReference type="Proteomes" id="UP000813462">
    <property type="component" value="Unassembled WGS sequence"/>
</dbReference>
<dbReference type="GO" id="GO:0019237">
    <property type="term" value="F:centromeric DNA binding"/>
    <property type="evidence" value="ECO:0007669"/>
    <property type="project" value="InterPro"/>
</dbReference>
<proteinExistence type="inferred from homology"/>
<dbReference type="GO" id="GO:0051315">
    <property type="term" value="P:attachment of mitotic spindle microtubules to kinetochore"/>
    <property type="evidence" value="ECO:0007669"/>
    <property type="project" value="TreeGrafter"/>
</dbReference>
<dbReference type="GO" id="GO:0005634">
    <property type="term" value="C:nucleus"/>
    <property type="evidence" value="ECO:0007669"/>
    <property type="project" value="UniProtKB-SubCell"/>
</dbReference>
<evidence type="ECO:0000256" key="3">
    <source>
        <dbReference type="ARBA" id="ARBA00023242"/>
    </source>
</evidence>
<evidence type="ECO:0008006" key="7">
    <source>
        <dbReference type="Google" id="ProtNLM"/>
    </source>
</evidence>
<feature type="compositionally biased region" description="Basic and acidic residues" evidence="4">
    <location>
        <begin position="80"/>
        <end position="100"/>
    </location>
</feature>
<feature type="compositionally biased region" description="Basic residues" evidence="4">
    <location>
        <begin position="187"/>
        <end position="196"/>
    </location>
</feature>
<dbReference type="GO" id="GO:0051382">
    <property type="term" value="P:kinetochore assembly"/>
    <property type="evidence" value="ECO:0007669"/>
    <property type="project" value="InterPro"/>
</dbReference>
<dbReference type="InterPro" id="IPR028386">
    <property type="entry name" value="CENP-C/Mif2/cnp3"/>
</dbReference>
<feature type="region of interest" description="Disordered" evidence="4">
    <location>
        <begin position="712"/>
        <end position="736"/>
    </location>
</feature>
<feature type="region of interest" description="Disordered" evidence="4">
    <location>
        <begin position="77"/>
        <end position="122"/>
    </location>
</feature>
<feature type="region of interest" description="Disordered" evidence="4">
    <location>
        <begin position="612"/>
        <end position="694"/>
    </location>
</feature>
<accession>A0A978W5T9</accession>
<feature type="region of interest" description="Disordered" evidence="4">
    <location>
        <begin position="571"/>
        <end position="591"/>
    </location>
</feature>
<comment type="subcellular location">
    <subcellularLocation>
        <location evidence="1">Nucleus</location>
    </subcellularLocation>
</comment>
<evidence type="ECO:0000256" key="4">
    <source>
        <dbReference type="SAM" id="MobiDB-lite"/>
    </source>
</evidence>
<reference evidence="5" key="1">
    <citation type="journal article" date="2021" name="Front. Plant Sci.">
        <title>Chromosome-Scale Genome Assembly for Chinese Sour Jujube and Insights Into Its Genome Evolution and Domestication Signature.</title>
        <authorList>
            <person name="Shen L.-Y."/>
            <person name="Luo H."/>
            <person name="Wang X.-L."/>
            <person name="Wang X.-M."/>
            <person name="Qiu X.-J."/>
            <person name="Liu H."/>
            <person name="Zhou S.-S."/>
            <person name="Jia K.-H."/>
            <person name="Nie S."/>
            <person name="Bao Y.-T."/>
            <person name="Zhang R.-G."/>
            <person name="Yun Q.-Z."/>
            <person name="Chai Y.-H."/>
            <person name="Lu J.-Y."/>
            <person name="Li Y."/>
            <person name="Zhao S.-W."/>
            <person name="Mao J.-F."/>
            <person name="Jia S.-G."/>
            <person name="Mao Y.-M."/>
        </authorList>
    </citation>
    <scope>NUCLEOTIDE SEQUENCE</scope>
    <source>
        <strain evidence="5">AT0</strain>
        <tissue evidence="5">Leaf</tissue>
    </source>
</reference>
<dbReference type="GO" id="GO:0000776">
    <property type="term" value="C:kinetochore"/>
    <property type="evidence" value="ECO:0007669"/>
    <property type="project" value="InterPro"/>
</dbReference>
<sequence>MVTDSRGSDVVDPLQGYWGISLFPKTFGVLPEPSSKPFDPDDDLLAIHSHLKSMALQSPIKLKERAKIILNSGNMSCQASKDKNETVPAKAEEDPRERRPALGHKRARFSLKPDSREPVVSLEPTLDVKKWKNPEEFFMAYERLENAKREIQKQLGGNQSDSDQHNPSPVASRRRRPGIMRQPYHSYPRRSTKYKHLYSEDNDNVASSQETFESSILSPSYHSSQRENDKNFTSQEMESAGKTGHMNDEILEDLLSHNNEVLEGGQVMKLLQDHLHLQIKPLDIDELSLPDIQDISKIGLKSSRENLPKSKHGLPPIDNILKGINTKTPLELRHGTENCSASPTLLKNPFASVALLNRRISLTSPASDPFSPHDIDQLPGTGNCLASPTPPKSPFASPALLNRIISRKSPASNPFAPHDIDQFPGRENCIASCTLLKSPFASPALLNTRISLTSPAREPFSRCDIVQLPVTNPSPIEHIGKQLGSVDVGKQSNKMKPPLNEQDNNIRSHEVAIRDFSQASENCVTEDSSKLGAFPDASSPSYVAVENQFRGSNIEGIVMNENLGWSDAHEDEDTQANRATVEEKVEDVPREAVASAQHNLEMMDSVLDNSNGIESQLASPENHTMDGQSGNLDNDAELHNEIIEEKSRITVDKQSKVKSRRFKGHKEISRRKSLAGTASRENHTADGQSRTPDNDAELHNEIIQEQSRITVNKQSKVKSRPSRVPKDKEISKRKSLAGAGTIWKSGVRRSTRIRTRPLEYWKGERLLYGRIHQSLATVIGLKYASPAKDDGKPTLKVKSFVSDEYKELVELAALH</sequence>
<keyword evidence="3" id="KW-0539">Nucleus</keyword>
<evidence type="ECO:0000256" key="2">
    <source>
        <dbReference type="ARBA" id="ARBA00010291"/>
    </source>
</evidence>
<feature type="compositionally biased region" description="Basic and acidic residues" evidence="4">
    <location>
        <begin position="636"/>
        <end position="655"/>
    </location>
</feature>
<comment type="caution">
    <text evidence="5">The sequence shown here is derived from an EMBL/GenBank/DDBJ whole genome shotgun (WGS) entry which is preliminary data.</text>
</comment>
<organism evidence="5 6">
    <name type="scientific">Ziziphus jujuba var. spinosa</name>
    <dbReference type="NCBI Taxonomy" id="714518"/>
    <lineage>
        <taxon>Eukaryota</taxon>
        <taxon>Viridiplantae</taxon>
        <taxon>Streptophyta</taxon>
        <taxon>Embryophyta</taxon>
        <taxon>Tracheophyta</taxon>
        <taxon>Spermatophyta</taxon>
        <taxon>Magnoliopsida</taxon>
        <taxon>eudicotyledons</taxon>
        <taxon>Gunneridae</taxon>
        <taxon>Pentapetalae</taxon>
        <taxon>rosids</taxon>
        <taxon>fabids</taxon>
        <taxon>Rosales</taxon>
        <taxon>Rhamnaceae</taxon>
        <taxon>Paliureae</taxon>
        <taxon>Ziziphus</taxon>
    </lineage>
</organism>
<gene>
    <name evidence="5" type="ORF">FEM48_Zijuj01G0297500</name>
</gene>
<dbReference type="PANTHER" id="PTHR16684">
    <property type="entry name" value="CENTROMERE PROTEIN C"/>
    <property type="match status" value="1"/>
</dbReference>
<feature type="region of interest" description="Disordered" evidence="4">
    <location>
        <begin position="154"/>
        <end position="231"/>
    </location>
</feature>
<feature type="region of interest" description="Disordered" evidence="4">
    <location>
        <begin position="366"/>
        <end position="392"/>
    </location>
</feature>
<dbReference type="AlphaFoldDB" id="A0A978W5T9"/>
<feature type="compositionally biased region" description="Polar residues" evidence="4">
    <location>
        <begin position="204"/>
        <end position="223"/>
    </location>
</feature>
<evidence type="ECO:0000313" key="6">
    <source>
        <dbReference type="Proteomes" id="UP000813462"/>
    </source>
</evidence>
<dbReference type="GO" id="GO:0051455">
    <property type="term" value="P:spindle attachment to meiosis I kinetochore"/>
    <property type="evidence" value="ECO:0007669"/>
    <property type="project" value="TreeGrafter"/>
</dbReference>
<feature type="compositionally biased region" description="Basic residues" evidence="4">
    <location>
        <begin position="656"/>
        <end position="673"/>
    </location>
</feature>
<feature type="compositionally biased region" description="Basic and acidic residues" evidence="4">
    <location>
        <begin position="580"/>
        <end position="590"/>
    </location>
</feature>